<evidence type="ECO:0000259" key="7">
    <source>
        <dbReference type="SMART" id="SM00363"/>
    </source>
</evidence>
<protein>
    <recommendedName>
        <fullName evidence="4">RNA pseudouridylate synthase</fullName>
    </recommendedName>
    <alternativeName>
        <fullName evidence="5">RNA-uridine isomerase</fullName>
    </alternativeName>
</protein>
<dbReference type="InterPro" id="IPR006145">
    <property type="entry name" value="PsdUridine_synth_RsuA/RluA"/>
</dbReference>
<dbReference type="AlphaFoldDB" id="A0A9D1ESV9"/>
<evidence type="ECO:0000256" key="2">
    <source>
        <dbReference type="ARBA" id="ARBA00010876"/>
    </source>
</evidence>
<dbReference type="GO" id="GO:0000455">
    <property type="term" value="P:enzyme-directed rRNA pseudouridine synthesis"/>
    <property type="evidence" value="ECO:0007669"/>
    <property type="project" value="UniProtKB-ARBA"/>
</dbReference>
<evidence type="ECO:0000256" key="3">
    <source>
        <dbReference type="ARBA" id="ARBA00023235"/>
    </source>
</evidence>
<dbReference type="GO" id="GO:0120159">
    <property type="term" value="F:rRNA pseudouridine synthase activity"/>
    <property type="evidence" value="ECO:0007669"/>
    <property type="project" value="UniProtKB-ARBA"/>
</dbReference>
<reference evidence="8" key="1">
    <citation type="submission" date="2020-10" db="EMBL/GenBank/DDBJ databases">
        <authorList>
            <person name="Gilroy R."/>
        </authorList>
    </citation>
    <scope>NUCLEOTIDE SEQUENCE</scope>
    <source>
        <strain evidence="8">CHK190-19873</strain>
    </source>
</reference>
<dbReference type="CDD" id="cd00165">
    <property type="entry name" value="S4"/>
    <property type="match status" value="1"/>
</dbReference>
<comment type="caution">
    <text evidence="8">The sequence shown here is derived from an EMBL/GenBank/DDBJ whole genome shotgun (WGS) entry which is preliminary data.</text>
</comment>
<dbReference type="Pfam" id="PF00849">
    <property type="entry name" value="PseudoU_synth_2"/>
    <property type="match status" value="1"/>
</dbReference>
<comment type="catalytic activity">
    <reaction evidence="1">
        <text>a uridine in RNA = a pseudouridine in RNA</text>
        <dbReference type="Rhea" id="RHEA:48348"/>
        <dbReference type="Rhea" id="RHEA-COMP:12068"/>
        <dbReference type="Rhea" id="RHEA-COMP:12069"/>
        <dbReference type="ChEBI" id="CHEBI:65314"/>
        <dbReference type="ChEBI" id="CHEBI:65315"/>
    </reaction>
</comment>
<organism evidence="8 9">
    <name type="scientific">Candidatus Limivivens intestinipullorum</name>
    <dbReference type="NCBI Taxonomy" id="2840858"/>
    <lineage>
        <taxon>Bacteria</taxon>
        <taxon>Bacillati</taxon>
        <taxon>Bacillota</taxon>
        <taxon>Clostridia</taxon>
        <taxon>Lachnospirales</taxon>
        <taxon>Lachnospiraceae</taxon>
        <taxon>Lachnospiraceae incertae sedis</taxon>
        <taxon>Candidatus Limivivens</taxon>
    </lineage>
</organism>
<evidence type="ECO:0000256" key="4">
    <source>
        <dbReference type="ARBA" id="ARBA00031870"/>
    </source>
</evidence>
<dbReference type="SUPFAM" id="SSF55120">
    <property type="entry name" value="Pseudouridine synthase"/>
    <property type="match status" value="1"/>
</dbReference>
<proteinExistence type="inferred from homology"/>
<evidence type="ECO:0000256" key="5">
    <source>
        <dbReference type="ARBA" id="ARBA00033164"/>
    </source>
</evidence>
<dbReference type="GO" id="GO:0003723">
    <property type="term" value="F:RNA binding"/>
    <property type="evidence" value="ECO:0007669"/>
    <property type="project" value="UniProtKB-KW"/>
</dbReference>
<accession>A0A9D1ESV9</accession>
<comment type="similarity">
    <text evidence="2">Belongs to the pseudouridine synthase RluA family.</text>
</comment>
<dbReference type="Pfam" id="PF01479">
    <property type="entry name" value="S4"/>
    <property type="match status" value="1"/>
</dbReference>
<dbReference type="EMBL" id="DVIQ01000048">
    <property type="protein sequence ID" value="HIS31647.1"/>
    <property type="molecule type" value="Genomic_DNA"/>
</dbReference>
<dbReference type="InterPro" id="IPR050188">
    <property type="entry name" value="RluA_PseudoU_synthase"/>
</dbReference>
<dbReference type="PANTHER" id="PTHR21600">
    <property type="entry name" value="MITOCHONDRIAL RNA PSEUDOURIDINE SYNTHASE"/>
    <property type="match status" value="1"/>
</dbReference>
<dbReference type="InterPro" id="IPR036986">
    <property type="entry name" value="S4_RNA-bd_sf"/>
</dbReference>
<evidence type="ECO:0000313" key="8">
    <source>
        <dbReference type="EMBL" id="HIS31647.1"/>
    </source>
</evidence>
<dbReference type="Gene3D" id="3.30.2350.10">
    <property type="entry name" value="Pseudouridine synthase"/>
    <property type="match status" value="1"/>
</dbReference>
<dbReference type="CDD" id="cd02869">
    <property type="entry name" value="PseudoU_synth_RluA_like"/>
    <property type="match status" value="1"/>
</dbReference>
<dbReference type="SUPFAM" id="SSF55174">
    <property type="entry name" value="Alpha-L RNA-binding motif"/>
    <property type="match status" value="1"/>
</dbReference>
<evidence type="ECO:0000256" key="1">
    <source>
        <dbReference type="ARBA" id="ARBA00000073"/>
    </source>
</evidence>
<dbReference type="InterPro" id="IPR020103">
    <property type="entry name" value="PsdUridine_synth_cat_dom_sf"/>
</dbReference>
<dbReference type="PROSITE" id="PS50889">
    <property type="entry name" value="S4"/>
    <property type="match status" value="1"/>
</dbReference>
<evidence type="ECO:0000256" key="6">
    <source>
        <dbReference type="PROSITE-ProRule" id="PRU00182"/>
    </source>
</evidence>
<keyword evidence="6" id="KW-0694">RNA-binding</keyword>
<sequence>MRQITVTQRDAGQRLDKYLAKYLNKAPSGFVYKMLRKKNITLNGKKAAGNERLKPEDEIRMFFSEETFASFSQVTAVRVKQNLKVIYEDENILLVNKPWGILSQKASSSDVSLNEEIQSYLLEKGEINEESLRSFRPSVCNRLDRNTSGIVAAAKTIPAAQYLSEVFRDRSVHKYYHCLTAGTLEKPERIRGYLTKDGKTNQVRIAREPLGNESAAIETAYRPLGSREGVTLLEVCLITGRSHQIRAHLASIGHPIIGDFKYGKESINRAYKTEFGLTCQLLHSCRLEMPKSQGAFSYLSGRTFLAPEPELFRKILKAKGLLSALEGGGHGDVEFQGP</sequence>
<keyword evidence="3" id="KW-0413">Isomerase</keyword>
<reference evidence="8" key="2">
    <citation type="journal article" date="2021" name="PeerJ">
        <title>Extensive microbial diversity within the chicken gut microbiome revealed by metagenomics and culture.</title>
        <authorList>
            <person name="Gilroy R."/>
            <person name="Ravi A."/>
            <person name="Getino M."/>
            <person name="Pursley I."/>
            <person name="Horton D.L."/>
            <person name="Alikhan N.F."/>
            <person name="Baker D."/>
            <person name="Gharbi K."/>
            <person name="Hall N."/>
            <person name="Watson M."/>
            <person name="Adriaenssens E.M."/>
            <person name="Foster-Nyarko E."/>
            <person name="Jarju S."/>
            <person name="Secka A."/>
            <person name="Antonio M."/>
            <person name="Oren A."/>
            <person name="Chaudhuri R.R."/>
            <person name="La Ragione R."/>
            <person name="Hildebrand F."/>
            <person name="Pallen M.J."/>
        </authorList>
    </citation>
    <scope>NUCLEOTIDE SEQUENCE</scope>
    <source>
        <strain evidence="8">CHK190-19873</strain>
    </source>
</reference>
<dbReference type="Proteomes" id="UP000823935">
    <property type="component" value="Unassembled WGS sequence"/>
</dbReference>
<evidence type="ECO:0000313" key="9">
    <source>
        <dbReference type="Proteomes" id="UP000823935"/>
    </source>
</evidence>
<feature type="domain" description="RNA-binding S4" evidence="7">
    <location>
        <begin position="13"/>
        <end position="73"/>
    </location>
</feature>
<dbReference type="InterPro" id="IPR002942">
    <property type="entry name" value="S4_RNA-bd"/>
</dbReference>
<gene>
    <name evidence="8" type="ORF">IAB44_08915</name>
</gene>
<dbReference type="Gene3D" id="3.10.290.10">
    <property type="entry name" value="RNA-binding S4 domain"/>
    <property type="match status" value="1"/>
</dbReference>
<name>A0A9D1ESV9_9FIRM</name>
<dbReference type="SMART" id="SM00363">
    <property type="entry name" value="S4"/>
    <property type="match status" value="1"/>
</dbReference>